<dbReference type="PANTHER" id="PTHR12969:SF7">
    <property type="entry name" value="INTRAFLAGELLAR TRANSPORT PROTEIN 52 HOMOLOG"/>
    <property type="match status" value="1"/>
</dbReference>
<evidence type="ECO:0000313" key="1">
    <source>
        <dbReference type="EMBL" id="MBA4536514.1"/>
    </source>
</evidence>
<reference evidence="1 4" key="2">
    <citation type="submission" date="2020-07" db="EMBL/GenBank/DDBJ databases">
        <authorList>
            <person name="Feng H."/>
        </authorList>
    </citation>
    <scope>NUCLEOTIDE SEQUENCE [LARGE SCALE GENOMIC DNA]</scope>
    <source>
        <strain evidence="4">s-12</strain>
        <strain evidence="1">S-12</strain>
    </source>
</reference>
<dbReference type="RefSeq" id="WP_163240726.1">
    <property type="nucleotide sequence ID" value="NZ_JAAIWN010000008.1"/>
</dbReference>
<comment type="caution">
    <text evidence="2">The sequence shown here is derived from an EMBL/GenBank/DDBJ whole genome shotgun (WGS) entry which is preliminary data.</text>
</comment>
<dbReference type="InterPro" id="IPR029062">
    <property type="entry name" value="Class_I_gatase-like"/>
</dbReference>
<dbReference type="InterPro" id="IPR013783">
    <property type="entry name" value="Ig-like_fold"/>
</dbReference>
<dbReference type="Proteomes" id="UP000570010">
    <property type="component" value="Unassembled WGS sequence"/>
</dbReference>
<protein>
    <submittedName>
        <fullName evidence="2">Endonuclease</fullName>
    </submittedName>
</protein>
<evidence type="ECO:0000313" key="4">
    <source>
        <dbReference type="Proteomes" id="UP000570010"/>
    </source>
</evidence>
<dbReference type="GO" id="GO:0004519">
    <property type="term" value="F:endonuclease activity"/>
    <property type="evidence" value="ECO:0007669"/>
    <property type="project" value="UniProtKB-KW"/>
</dbReference>
<evidence type="ECO:0000313" key="3">
    <source>
        <dbReference type="Proteomes" id="UP000472971"/>
    </source>
</evidence>
<dbReference type="AlphaFoldDB" id="A0A6B3VZ36"/>
<dbReference type="Gene3D" id="2.60.40.10">
    <property type="entry name" value="Immunoglobulins"/>
    <property type="match status" value="1"/>
</dbReference>
<accession>A0A6B3VZ36</accession>
<dbReference type="InterPro" id="IPR039975">
    <property type="entry name" value="IFT52"/>
</dbReference>
<dbReference type="SUPFAM" id="SSF52317">
    <property type="entry name" value="Class I glutamine amidotransferase-like"/>
    <property type="match status" value="1"/>
</dbReference>
<dbReference type="PANTHER" id="PTHR12969">
    <property type="entry name" value="NGD5/OSM-6/IFT52"/>
    <property type="match status" value="1"/>
</dbReference>
<gene>
    <name evidence="2" type="ORF">G4D64_04925</name>
    <name evidence="1" type="ORF">H1Z61_04965</name>
</gene>
<evidence type="ECO:0000313" key="2">
    <source>
        <dbReference type="EMBL" id="NEY80881.1"/>
    </source>
</evidence>
<name>A0A6B3VZ36_9BACI</name>
<organism evidence="2 3">
    <name type="scientific">Bacillus aquiflavi</name>
    <dbReference type="NCBI Taxonomy" id="2672567"/>
    <lineage>
        <taxon>Bacteria</taxon>
        <taxon>Bacillati</taxon>
        <taxon>Bacillota</taxon>
        <taxon>Bacilli</taxon>
        <taxon>Bacillales</taxon>
        <taxon>Bacillaceae</taxon>
        <taxon>Bacillus</taxon>
    </lineage>
</organism>
<dbReference type="Proteomes" id="UP000472971">
    <property type="component" value="Unassembled WGS sequence"/>
</dbReference>
<keyword evidence="2" id="KW-0378">Hydrolase</keyword>
<sequence>MRQKASFLFKLLLVAILSFGVLPSFIFDTNVVNAEGPLDPAPQITPANPNGMSVLFDNTHGQTAGAADWVIDGAFSDFANEIAKEGFFVKELRKATPITYEDLKDYEVFVIPEANIPYKKSEQDAMIQYVENGGSIFFISDHYNADRNKNRWDSSEVMNGYRRGAFTDPAKGMSAGEKASEAMQGIVSSDWLADNFGIRFRYNAVGDVNARTVAPANETFGITNGVNSVAMHAGSTLMIIDPKKAKGLVYLPTGLTENEAWGPAVDQGVYFGGGIEEGPYAAISKLGNGKAAFIGDSSPVEDATPKYLREENGQKKRTYDGFKEQDDAILLMNIIHWLADKETYTNFEEAGIPLDAPSPVLDMEIPENSTEPKPEPWAAPTPGYKWYDPSTFAPGSYGSVKQAEIEPEYSFVHQDVLPNAEEFQIRLVVDNMNPGQTVSDLRVGIYLEGGTQVAKFQNEDGTWPASYGYSQPISVTADQSGRATKDLTVQIKSETTGSASLRLKQGKQNLITNTVTIDHVPSVPLPDDSQNVPGEISIADARQKTEGTVVTVQGVITSEPGVFGGKGFYIQDETAGIYVYQHDEGYQVGDVVKITAPTKLFNNEFELENIVAINKVGTSDRPEAKIVSEVNETNQGQLVRLENVTIENLKEVNRAFEFDIAGEGTATRVRVDGRTGITHEQFSANFKNGDNIHLSGVASIFKDTFQLKLLRLNDVELAEVKDTESPIIHDLVKESFFLTDLYEQMINVTDEGSGVEEINITLNGKELTNPIKIEPLQLRAGTHTLTVTAKDAAGNKSERTFNIEVMMDIDHLDELLEIGLDKKYITNRGIYNSFLHQIIGIQNDKNNKSQKYRLFALHCQVGVLSGKLIDKDYAQHWYFKAA</sequence>
<proteinExistence type="predicted"/>
<keyword evidence="2" id="KW-0255">Endonuclease</keyword>
<dbReference type="EMBL" id="JAAIWN010000008">
    <property type="protein sequence ID" value="NEY80881.1"/>
    <property type="molecule type" value="Genomic_DNA"/>
</dbReference>
<dbReference type="EMBL" id="JACEIO010000008">
    <property type="protein sequence ID" value="MBA4536514.1"/>
    <property type="molecule type" value="Genomic_DNA"/>
</dbReference>
<keyword evidence="2" id="KW-0540">Nuclease</keyword>
<keyword evidence="3" id="KW-1185">Reference proteome</keyword>
<reference evidence="2 3" key="1">
    <citation type="submission" date="2020-02" db="EMBL/GenBank/DDBJ databases">
        <title>Bacillus aquiflavi sp. nov., isolated from yellow water of strong flavor Chinese baijiu in Yibin region of China.</title>
        <authorList>
            <person name="Xie J."/>
        </authorList>
    </citation>
    <scope>NUCLEOTIDE SEQUENCE [LARGE SCALE GENOMIC DNA]</scope>
    <source>
        <strain evidence="2 3">3H-10</strain>
    </source>
</reference>
<dbReference type="CDD" id="cd04486">
    <property type="entry name" value="YhcR_OBF_like"/>
    <property type="match status" value="1"/>
</dbReference>